<gene>
    <name evidence="4" type="ORF">U729_2291</name>
</gene>
<dbReference type="InterPro" id="IPR057727">
    <property type="entry name" value="WCX_dom"/>
</dbReference>
<evidence type="ECO:0000313" key="4">
    <source>
        <dbReference type="EMBL" id="AIY84551.1"/>
    </source>
</evidence>
<dbReference type="Pfam" id="PF13280">
    <property type="entry name" value="WYL"/>
    <property type="match status" value="1"/>
</dbReference>
<sequence>MKIDRLISIIMFLNNRKRVTAKELAAKYEVSIKTIQRDIDTIDKAGIPIVSYKGQDGGYEILNTYKINNSAMKKEDIYLITKLLEGLSTTYNSKEIVNLKEKFIAIENNSPSNNKLIFDFSPWGNTNKTKEKISLIDEALSTKRKLSFDYNNLNGEHSSRIVEPIKLIFKNYNWYLYAYCISKDANRIFKVRRMSSLELNDNFSNNHEFICDNLFSNITDNATNIELKVSNSFIKRIDDYFDDYELNGTILTVSLPIDEWLYSFILGFGNEAEVIKPLYLRETIKKRIESMYFLYK</sequence>
<dbReference type="EMBL" id="CP006905">
    <property type="protein sequence ID" value="AIY84551.1"/>
    <property type="molecule type" value="Genomic_DNA"/>
</dbReference>
<evidence type="ECO:0000256" key="2">
    <source>
        <dbReference type="ARBA" id="ARBA00023163"/>
    </source>
</evidence>
<dbReference type="Gene3D" id="1.10.10.10">
    <property type="entry name" value="Winged helix-like DNA-binding domain superfamily/Winged helix DNA-binding domain"/>
    <property type="match status" value="1"/>
</dbReference>
<dbReference type="OrthoDB" id="9815009at2"/>
<dbReference type="eggNOG" id="COG2378">
    <property type="taxonomic scope" value="Bacteria"/>
</dbReference>
<dbReference type="SUPFAM" id="SSF46785">
    <property type="entry name" value="Winged helix' DNA-binding domain"/>
    <property type="match status" value="1"/>
</dbReference>
<keyword evidence="5" id="KW-1185">Reference proteome</keyword>
<dbReference type="InterPro" id="IPR026881">
    <property type="entry name" value="WYL_dom"/>
</dbReference>
<dbReference type="InterPro" id="IPR036390">
    <property type="entry name" value="WH_DNA-bd_sf"/>
</dbReference>
<evidence type="ECO:0000313" key="5">
    <source>
        <dbReference type="Proteomes" id="UP000030635"/>
    </source>
</evidence>
<accession>A0A0A7G0C0</accession>
<dbReference type="Proteomes" id="UP000030635">
    <property type="component" value="Chromosome"/>
</dbReference>
<dbReference type="GO" id="GO:0003700">
    <property type="term" value="F:DNA-binding transcription factor activity"/>
    <property type="evidence" value="ECO:0007669"/>
    <property type="project" value="InterPro"/>
</dbReference>
<feature type="domain" description="HTH deoR-type" evidence="3">
    <location>
        <begin position="2"/>
        <end position="57"/>
    </location>
</feature>
<dbReference type="PIRSF" id="PIRSF016838">
    <property type="entry name" value="PafC"/>
    <property type="match status" value="1"/>
</dbReference>
<protein>
    <submittedName>
        <fullName evidence="4">DeoR-like helix-turn-helix domain protein</fullName>
    </submittedName>
</protein>
<keyword evidence="1" id="KW-0805">Transcription regulation</keyword>
<dbReference type="InterPro" id="IPR001034">
    <property type="entry name" value="DeoR_HTH"/>
</dbReference>
<dbReference type="Pfam" id="PF08279">
    <property type="entry name" value="HTH_11"/>
    <property type="match status" value="1"/>
</dbReference>
<reference evidence="4 5" key="1">
    <citation type="journal article" date="2015" name="Infect. Genet. Evol.">
        <title>Genomic sequences of six botulinum neurotoxin-producing strains representing three clostridial species illustrate the mobility and diversity of botulinum neurotoxin genes.</title>
        <authorList>
            <person name="Smith T.J."/>
            <person name="Hill K.K."/>
            <person name="Xie G."/>
            <person name="Foley B.T."/>
            <person name="Williamson C.H."/>
            <person name="Foster J.T."/>
            <person name="Johnson S.L."/>
            <person name="Chertkov O."/>
            <person name="Teshima H."/>
            <person name="Gibbons H.S."/>
            <person name="Johnsky L.A."/>
            <person name="Karavis M.A."/>
            <person name="Smith L.A."/>
        </authorList>
    </citation>
    <scope>NUCLEOTIDE SEQUENCE [LARGE SCALE GENOMIC DNA]</scope>
    <source>
        <strain evidence="4">Sullivan</strain>
    </source>
</reference>
<dbReference type="Pfam" id="PF25583">
    <property type="entry name" value="WCX"/>
    <property type="match status" value="1"/>
</dbReference>
<name>A0A0A7G0C0_9CLOT</name>
<dbReference type="PANTHER" id="PTHR34580">
    <property type="match status" value="1"/>
</dbReference>
<dbReference type="AlphaFoldDB" id="A0A0A7G0C0"/>
<organism evidence="4 5">
    <name type="scientific">Clostridium baratii str. Sullivan</name>
    <dbReference type="NCBI Taxonomy" id="1415775"/>
    <lineage>
        <taxon>Bacteria</taxon>
        <taxon>Bacillati</taxon>
        <taxon>Bacillota</taxon>
        <taxon>Clostridia</taxon>
        <taxon>Eubacteriales</taxon>
        <taxon>Clostridiaceae</taxon>
        <taxon>Clostridium</taxon>
    </lineage>
</organism>
<dbReference type="KEGG" id="cbv:U729_2291"/>
<dbReference type="InterPro" id="IPR028349">
    <property type="entry name" value="PafC-like"/>
</dbReference>
<dbReference type="HOGENOM" id="CLU_041141_5_1_9"/>
<dbReference type="PROSITE" id="PS52050">
    <property type="entry name" value="WYL"/>
    <property type="match status" value="1"/>
</dbReference>
<keyword evidence="2" id="KW-0804">Transcription</keyword>
<dbReference type="PROSITE" id="PS51000">
    <property type="entry name" value="HTH_DEOR_2"/>
    <property type="match status" value="1"/>
</dbReference>
<dbReference type="RefSeq" id="WP_039315053.1">
    <property type="nucleotide sequence ID" value="NZ_CP006905.1"/>
</dbReference>
<evidence type="ECO:0000259" key="3">
    <source>
        <dbReference type="PROSITE" id="PS51000"/>
    </source>
</evidence>
<dbReference type="InterPro" id="IPR036388">
    <property type="entry name" value="WH-like_DNA-bd_sf"/>
</dbReference>
<dbReference type="InterPro" id="IPR013196">
    <property type="entry name" value="HTH_11"/>
</dbReference>
<dbReference type="PANTHER" id="PTHR34580:SF1">
    <property type="entry name" value="PROTEIN PAFC"/>
    <property type="match status" value="1"/>
</dbReference>
<evidence type="ECO:0000256" key="1">
    <source>
        <dbReference type="ARBA" id="ARBA00023015"/>
    </source>
</evidence>
<dbReference type="InterPro" id="IPR051534">
    <property type="entry name" value="CBASS_pafABC_assoc_protein"/>
</dbReference>
<proteinExistence type="predicted"/>